<dbReference type="Ensembl" id="ENSCSAT00000002545.1">
    <property type="protein sequence ID" value="ENSCSAP00000000849.1"/>
    <property type="gene ID" value="ENSCSAG00000004512.1"/>
</dbReference>
<proteinExistence type="predicted"/>
<accession>A0A0D9QWW0</accession>
<keyword evidence="3" id="KW-1185">Reference proteome</keyword>
<evidence type="ECO:0000313" key="2">
    <source>
        <dbReference type="Ensembl" id="ENSCSAP00000000849.1"/>
    </source>
</evidence>
<dbReference type="Proteomes" id="UP000029965">
    <property type="component" value="Chromosome 16"/>
</dbReference>
<name>A0A0D9QWW0_CHLSB</name>
<reference evidence="2" key="3">
    <citation type="submission" date="2025-09" db="UniProtKB">
        <authorList>
            <consortium name="Ensembl"/>
        </authorList>
    </citation>
    <scope>IDENTIFICATION</scope>
</reference>
<organism evidence="2 3">
    <name type="scientific">Chlorocebus sabaeus</name>
    <name type="common">Green monkey</name>
    <name type="synonym">Simia sabaea</name>
    <dbReference type="NCBI Taxonomy" id="60711"/>
    <lineage>
        <taxon>Eukaryota</taxon>
        <taxon>Metazoa</taxon>
        <taxon>Chordata</taxon>
        <taxon>Craniata</taxon>
        <taxon>Vertebrata</taxon>
        <taxon>Euteleostomi</taxon>
        <taxon>Mammalia</taxon>
        <taxon>Eutheria</taxon>
        <taxon>Euarchontoglires</taxon>
        <taxon>Primates</taxon>
        <taxon>Haplorrhini</taxon>
        <taxon>Catarrhini</taxon>
        <taxon>Cercopithecidae</taxon>
        <taxon>Cercopithecinae</taxon>
        <taxon>Chlorocebus</taxon>
    </lineage>
</organism>
<evidence type="ECO:0000313" key="3">
    <source>
        <dbReference type="Proteomes" id="UP000029965"/>
    </source>
</evidence>
<sequence length="134" mass="15003">MICRWPWIISSQRLRCCSRRRTASWRWRSAPSRSSACDCISVFSTSSSCTRHSRLSTSRCSSEPMRRGRVSSRRRPRTRSSRQRCSSASFCLHSCFCSPTRAAMLSRAATTSGGSRMSGWSSPVSESFSLSSLA</sequence>
<dbReference type="eggNOG" id="ENOG502T3SE">
    <property type="taxonomic scope" value="Eukaryota"/>
</dbReference>
<feature type="compositionally biased region" description="Basic residues" evidence="1">
    <location>
        <begin position="67"/>
        <end position="82"/>
    </location>
</feature>
<feature type="region of interest" description="Disordered" evidence="1">
    <location>
        <begin position="59"/>
        <end position="82"/>
    </location>
</feature>
<reference evidence="2 3" key="1">
    <citation type="submission" date="2014-03" db="EMBL/GenBank/DDBJ databases">
        <authorList>
            <person name="Warren W."/>
            <person name="Wilson R.K."/>
        </authorList>
    </citation>
    <scope>NUCLEOTIDE SEQUENCE</scope>
</reference>
<feature type="region of interest" description="Disordered" evidence="1">
    <location>
        <begin position="112"/>
        <end position="134"/>
    </location>
</feature>
<protein>
    <submittedName>
        <fullName evidence="2">Uncharacterized protein</fullName>
    </submittedName>
</protein>
<dbReference type="AlphaFoldDB" id="A0A0D9QWW0"/>
<feature type="compositionally biased region" description="Low complexity" evidence="1">
    <location>
        <begin position="121"/>
        <end position="134"/>
    </location>
</feature>
<dbReference type="GeneTree" id="ENSGT00390000017585"/>
<dbReference type="EMBL" id="AQIB01117602">
    <property type="status" value="NOT_ANNOTATED_CDS"/>
    <property type="molecule type" value="Genomic_DNA"/>
</dbReference>
<reference evidence="2" key="2">
    <citation type="submission" date="2025-08" db="UniProtKB">
        <authorList>
            <consortium name="Ensembl"/>
        </authorList>
    </citation>
    <scope>IDENTIFICATION</scope>
</reference>
<evidence type="ECO:0000256" key="1">
    <source>
        <dbReference type="SAM" id="MobiDB-lite"/>
    </source>
</evidence>